<evidence type="ECO:0000256" key="3">
    <source>
        <dbReference type="SAM" id="Phobius"/>
    </source>
</evidence>
<dbReference type="KEGG" id="eps:L0Y14_15850"/>
<proteinExistence type="predicted"/>
<dbReference type="RefSeq" id="WP_006474602.1">
    <property type="nucleotide sequence ID" value="NZ_CP090569.1"/>
</dbReference>
<keyword evidence="3" id="KW-0472">Membrane</keyword>
<evidence type="ECO:0000313" key="5">
    <source>
        <dbReference type="Proteomes" id="UP001056649"/>
    </source>
</evidence>
<dbReference type="Proteomes" id="UP001056649">
    <property type="component" value="Chromosome"/>
</dbReference>
<dbReference type="AlphaFoldDB" id="A0A9J6ZXQ1"/>
<dbReference type="InterPro" id="IPR007470">
    <property type="entry name" value="HemX"/>
</dbReference>
<sequence>MMDEESMTEQDKREQSGLEQEPEQAKQPAPEGVSETVGEEPPVQSAEKQSASRLPLVLAVIALLAVLVGLLMGQRYWEGMQQSLFQVQAELKQTSQEQSRMSELLQQTAREYQSQQAQIESQQQALASQRQALLAQVEKMELERQLLQQRGQQLDSSLQEMRNRLGSNSNRWRVAEAEYLMRLANHRLSLSSDLKSAAAALQAADTRLRDTLDPGWNGVRDILAQEISTLQSTPLLDLSGLSGRINGLIEQVDGLRLLDEGGVVLRPKANVETLQPPMEDGRIDWRQLAEDLWQGFKSLMVIRHHQRPVTAMLPPEQRYFIYQNLRLKLEGAKLALLSNSSELYQDSLQTAHQWVARHFDSHVAETGLFLKQLDLLAQQPVQLKHPDISASLRALQGRRALLRDQQEAK</sequence>
<keyword evidence="1" id="KW-0175">Coiled coil</keyword>
<dbReference type="EMBL" id="CP090569">
    <property type="protein sequence ID" value="USF87570.1"/>
    <property type="molecule type" value="Genomic_DNA"/>
</dbReference>
<feature type="region of interest" description="Disordered" evidence="2">
    <location>
        <begin position="1"/>
        <end position="47"/>
    </location>
</feature>
<keyword evidence="3" id="KW-0812">Transmembrane</keyword>
<dbReference type="PANTHER" id="PTHR38043">
    <property type="entry name" value="PROTEIN HEMX"/>
    <property type="match status" value="1"/>
</dbReference>
<dbReference type="PANTHER" id="PTHR38043:SF1">
    <property type="entry name" value="PROTEIN HEMX"/>
    <property type="match status" value="1"/>
</dbReference>
<name>A0A9J6ZXQ1_9GAMM</name>
<feature type="coiled-coil region" evidence="1">
    <location>
        <begin position="102"/>
        <end position="164"/>
    </location>
</feature>
<keyword evidence="5" id="KW-1185">Reference proteome</keyword>
<evidence type="ECO:0000256" key="1">
    <source>
        <dbReference type="SAM" id="Coils"/>
    </source>
</evidence>
<dbReference type="Pfam" id="PF04375">
    <property type="entry name" value="HemX"/>
    <property type="match status" value="1"/>
</dbReference>
<evidence type="ECO:0000313" key="4">
    <source>
        <dbReference type="EMBL" id="USF87570.1"/>
    </source>
</evidence>
<feature type="transmembrane region" description="Helical" evidence="3">
    <location>
        <begin position="54"/>
        <end position="77"/>
    </location>
</feature>
<reference evidence="4" key="1">
    <citation type="journal article" date="2022" name="Mol. Ecol. Resour.">
        <title>The complete and closed genome of the facultative generalist Candidatus Endoriftia persephone from deep-sea hydrothermal vents.</title>
        <authorList>
            <person name="de Oliveira A.L."/>
            <person name="Srivastava A."/>
            <person name="Espada-Hinojosa S."/>
            <person name="Bright M."/>
        </authorList>
    </citation>
    <scope>NUCLEOTIDE SEQUENCE</scope>
    <source>
        <strain evidence="4">Tica-EPR-9o50.N</strain>
    </source>
</reference>
<keyword evidence="3" id="KW-1133">Transmembrane helix</keyword>
<gene>
    <name evidence="4" type="ORF">L0Y14_15850</name>
</gene>
<accession>A0A9J6ZXQ1</accession>
<evidence type="ECO:0000256" key="2">
    <source>
        <dbReference type="SAM" id="MobiDB-lite"/>
    </source>
</evidence>
<organism evidence="4 5">
    <name type="scientific">Candidatus Endoriftia persephonae</name>
    <dbReference type="NCBI Taxonomy" id="393765"/>
    <lineage>
        <taxon>Bacteria</taxon>
        <taxon>Pseudomonadati</taxon>
        <taxon>Pseudomonadota</taxon>
        <taxon>Gammaproteobacteria</taxon>
        <taxon>Chromatiales</taxon>
        <taxon>Sedimenticolaceae</taxon>
        <taxon>Candidatus Endoriftia</taxon>
    </lineage>
</organism>
<protein>
    <submittedName>
        <fullName evidence="4">Uroporphyrinogen-III C-methyltransferase</fullName>
    </submittedName>
</protein>